<evidence type="ECO:0000256" key="4">
    <source>
        <dbReference type="ARBA" id="ARBA00019595"/>
    </source>
</evidence>
<dbReference type="InterPro" id="IPR011051">
    <property type="entry name" value="RmlC_Cupin_sf"/>
</dbReference>
<accession>A0A1L7AAX5</accession>
<dbReference type="Gene3D" id="2.60.120.10">
    <property type="entry name" value="Jelly Rolls"/>
    <property type="match status" value="1"/>
</dbReference>
<dbReference type="Proteomes" id="UP001258945">
    <property type="component" value="Unassembled WGS sequence"/>
</dbReference>
<evidence type="ECO:0000256" key="6">
    <source>
        <dbReference type="ARBA" id="ARBA00031424"/>
    </source>
</evidence>
<dbReference type="GO" id="GO:0000271">
    <property type="term" value="P:polysaccharide biosynthetic process"/>
    <property type="evidence" value="ECO:0007669"/>
    <property type="project" value="TreeGrafter"/>
</dbReference>
<keyword evidence="13" id="KW-1185">Reference proteome</keyword>
<feature type="active site" description="Proton acceptor" evidence="8">
    <location>
        <position position="62"/>
    </location>
</feature>
<feature type="site" description="Participates in a stacking interaction with the thymidine ring of dTDP-4-oxo-6-deoxyglucose" evidence="9">
    <location>
        <position position="138"/>
    </location>
</feature>
<dbReference type="Pfam" id="PF00908">
    <property type="entry name" value="dTDP_sugar_isom"/>
    <property type="match status" value="1"/>
</dbReference>
<organism evidence="10 12">
    <name type="scientific">Roseomonas gilardii</name>
    <dbReference type="NCBI Taxonomy" id="257708"/>
    <lineage>
        <taxon>Bacteria</taxon>
        <taxon>Pseudomonadati</taxon>
        <taxon>Pseudomonadota</taxon>
        <taxon>Alphaproteobacteria</taxon>
        <taxon>Acetobacterales</taxon>
        <taxon>Roseomonadaceae</taxon>
        <taxon>Roseomonas</taxon>
    </lineage>
</organism>
<evidence type="ECO:0000256" key="9">
    <source>
        <dbReference type="PIRSR" id="PIRSR600888-3"/>
    </source>
</evidence>
<name>A0A1L7AAX5_9PROT</name>
<evidence type="ECO:0000256" key="2">
    <source>
        <dbReference type="ARBA" id="ARBA00001997"/>
    </source>
</evidence>
<dbReference type="EMBL" id="CP015583">
    <property type="protein sequence ID" value="APT55952.1"/>
    <property type="molecule type" value="Genomic_DNA"/>
</dbReference>
<dbReference type="RefSeq" id="WP_075796910.1">
    <property type="nucleotide sequence ID" value="NZ_CP015583.1"/>
</dbReference>
<dbReference type="GO" id="GO:0019305">
    <property type="term" value="P:dTDP-rhamnose biosynthetic process"/>
    <property type="evidence" value="ECO:0007669"/>
    <property type="project" value="TreeGrafter"/>
</dbReference>
<evidence type="ECO:0000256" key="8">
    <source>
        <dbReference type="PIRSR" id="PIRSR600888-1"/>
    </source>
</evidence>
<dbReference type="GO" id="GO:0008830">
    <property type="term" value="F:dTDP-4-dehydrorhamnose 3,5-epimerase activity"/>
    <property type="evidence" value="ECO:0007669"/>
    <property type="project" value="UniProtKB-EC"/>
</dbReference>
<dbReference type="SUPFAM" id="SSF51182">
    <property type="entry name" value="RmlC-like cupins"/>
    <property type="match status" value="1"/>
</dbReference>
<evidence type="ECO:0000313" key="12">
    <source>
        <dbReference type="Proteomes" id="UP000185494"/>
    </source>
</evidence>
<reference evidence="11" key="3">
    <citation type="submission" date="2023-09" db="EMBL/GenBank/DDBJ databases">
        <authorList>
            <person name="Schober I."/>
            <person name="Bunk B."/>
        </authorList>
    </citation>
    <scope>NUCLEOTIDE SEQUENCE</scope>
    <source>
        <strain evidence="11">DSM 103800</strain>
    </source>
</reference>
<evidence type="ECO:0000256" key="7">
    <source>
        <dbReference type="ARBA" id="ARBA00033311"/>
    </source>
</evidence>
<dbReference type="KEGG" id="rgi:RGI145_01320"/>
<dbReference type="InterPro" id="IPR014710">
    <property type="entry name" value="RmlC-like_jellyroll"/>
</dbReference>
<gene>
    <name evidence="10" type="ORF">RGI145_01320</name>
    <name evidence="11" type="ORF">RQ831_04935</name>
</gene>
<evidence type="ECO:0000313" key="13">
    <source>
        <dbReference type="Proteomes" id="UP001258945"/>
    </source>
</evidence>
<dbReference type="AlphaFoldDB" id="A0A1L7AAX5"/>
<evidence type="ECO:0000313" key="10">
    <source>
        <dbReference type="EMBL" id="APT55952.1"/>
    </source>
</evidence>
<feature type="active site" description="Proton donor" evidence="8">
    <location>
        <position position="132"/>
    </location>
</feature>
<dbReference type="GO" id="GO:0005829">
    <property type="term" value="C:cytosol"/>
    <property type="evidence" value="ECO:0007669"/>
    <property type="project" value="TreeGrafter"/>
</dbReference>
<proteinExistence type="predicted"/>
<dbReference type="InterPro" id="IPR000888">
    <property type="entry name" value="RmlC-like"/>
</dbReference>
<evidence type="ECO:0000256" key="3">
    <source>
        <dbReference type="ARBA" id="ARBA00012098"/>
    </source>
</evidence>
<dbReference type="PANTHER" id="PTHR21047:SF2">
    <property type="entry name" value="THYMIDINE DIPHOSPHO-4-KETO-RHAMNOSE 3,5-EPIMERASE"/>
    <property type="match status" value="1"/>
</dbReference>
<sequence>MIFQSTRIDGLWAIVIERHRDERGSFGRTFCEKEFTERGLNGRFVQSSTSVTRRAGTLRGMHYQRPPYEEVKLVRCVRGTIFDVVADVRPDSPSFGAWQGFRLGQDEDLSLYIPTGCAHGFLTLTDDVEVTYSMSTPFAPGFADGFRYDDPVFAIEWPAAPGLVAEKDLAWGPFQAGA</sequence>
<dbReference type="CDD" id="cd00438">
    <property type="entry name" value="cupin_RmlC"/>
    <property type="match status" value="1"/>
</dbReference>
<dbReference type="EMBL" id="JAVVDO010000005">
    <property type="protein sequence ID" value="MDT8330388.1"/>
    <property type="molecule type" value="Genomic_DNA"/>
</dbReference>
<dbReference type="PANTHER" id="PTHR21047">
    <property type="entry name" value="DTDP-6-DEOXY-D-GLUCOSE-3,5 EPIMERASE"/>
    <property type="match status" value="1"/>
</dbReference>
<evidence type="ECO:0000256" key="1">
    <source>
        <dbReference type="ARBA" id="ARBA00001298"/>
    </source>
</evidence>
<dbReference type="Proteomes" id="UP000185494">
    <property type="component" value="Chromosome 1"/>
</dbReference>
<comment type="catalytic activity">
    <reaction evidence="1">
        <text>dTDP-4-dehydro-6-deoxy-alpha-D-glucose = dTDP-4-dehydro-beta-L-rhamnose</text>
        <dbReference type="Rhea" id="RHEA:16969"/>
        <dbReference type="ChEBI" id="CHEBI:57649"/>
        <dbReference type="ChEBI" id="CHEBI:62830"/>
        <dbReference type="EC" id="5.1.3.13"/>
    </reaction>
</comment>
<evidence type="ECO:0000256" key="5">
    <source>
        <dbReference type="ARBA" id="ARBA00029758"/>
    </source>
</evidence>
<reference evidence="10 12" key="1">
    <citation type="submission" date="2016-05" db="EMBL/GenBank/DDBJ databases">
        <title>Complete Genome and Methylome Analysis of Psychrotrophic Bacterial Isolates from Antarctic Lake Untersee.</title>
        <authorList>
            <person name="Fomenkov A."/>
            <person name="Akimov V.N."/>
            <person name="Vasilyeva L.V."/>
            <person name="Andersen D."/>
            <person name="Vincze T."/>
            <person name="Roberts R.J."/>
        </authorList>
    </citation>
    <scope>NUCLEOTIDE SEQUENCE [LARGE SCALE GENOMIC DNA]</scope>
    <source>
        <strain evidence="10 12">U14-5</strain>
    </source>
</reference>
<dbReference type="STRING" id="257708.RGI145_01320"/>
<reference evidence="11 13" key="2">
    <citation type="journal article" date="2019" name="Microb. Pathog.">
        <title>Comparison of VITEK 2, MALDI-TOF MS, 16S rRNA gene sequencing, and whole-genome sequencing for identification of Roseomonas mucosa.</title>
        <authorList>
            <person name="Rudolph W.W."/>
            <person name="Gunzer F."/>
            <person name="Trauth M."/>
            <person name="Bunk B."/>
            <person name="Bigge R."/>
            <person name="Schrottner P."/>
        </authorList>
    </citation>
    <scope>NUCLEOTIDE SEQUENCE [LARGE SCALE GENOMIC DNA]</scope>
    <source>
        <strain evidence="11 13">DSM 103800</strain>
    </source>
</reference>
<evidence type="ECO:0000313" key="11">
    <source>
        <dbReference type="EMBL" id="MDT8330388.1"/>
    </source>
</evidence>
<dbReference type="EC" id="5.1.3.13" evidence="3"/>
<protein>
    <recommendedName>
        <fullName evidence="4">dTDP-4-dehydrorhamnose 3,5-epimerase</fullName>
        <ecNumber evidence="3">5.1.3.13</ecNumber>
    </recommendedName>
    <alternativeName>
        <fullName evidence="6">Thymidine diphospho-4-keto-rhamnose 3,5-epimerase</fullName>
    </alternativeName>
    <alternativeName>
        <fullName evidence="5">dTDP-4-keto-6-deoxyglucose 3,5-epimerase</fullName>
    </alternativeName>
    <alternativeName>
        <fullName evidence="7">dTDP-6-deoxy-D-xylo-4-hexulose 3,5-epimerase</fullName>
    </alternativeName>
</protein>
<dbReference type="eggNOG" id="COG1898">
    <property type="taxonomic scope" value="Bacteria"/>
</dbReference>
<comment type="function">
    <text evidence="2">Catalyzes the epimerization of the C3' and C5'positions of dTDP-6-deoxy-D-xylo-4-hexulose, forming dTDP-6-deoxy-L-lyxo-4-hexulose.</text>
</comment>